<accession>A0A7Y3W017</accession>
<comment type="caution">
    <text evidence="1">The sequence shown here is derived from an EMBL/GenBank/DDBJ whole genome shotgun (WGS) entry which is preliminary data.</text>
</comment>
<dbReference type="RefSeq" id="WP_171223407.1">
    <property type="nucleotide sequence ID" value="NZ_CP121446.1"/>
</dbReference>
<proteinExistence type="predicted"/>
<evidence type="ECO:0000313" key="2">
    <source>
        <dbReference type="Proteomes" id="UP000536509"/>
    </source>
</evidence>
<protein>
    <recommendedName>
        <fullName evidence="3">TNase-like domain-containing protein</fullName>
    </recommendedName>
</protein>
<sequence>MRKLFTLLFLVIMLQSCKSQSDKINLNELEFKSIFGENKKDSLNVYCLLGTGFFRAPTSENADELIQNWIDKNKDAKVVLISTLVDKKANINYCWLIDKNGETINEYLIKNGCFPGGTMMRPNTYKELSETEKKIYTPEDSNVIVHVDKEKYDQFIEKIKSAEILARESKLGIWKDK</sequence>
<name>A0A7Y3W017_9FLAO</name>
<gene>
    <name evidence="1" type="ORF">HKT18_13570</name>
</gene>
<evidence type="ECO:0000313" key="1">
    <source>
        <dbReference type="EMBL" id="NNT73248.1"/>
    </source>
</evidence>
<dbReference type="PROSITE" id="PS51257">
    <property type="entry name" value="PROKAR_LIPOPROTEIN"/>
    <property type="match status" value="1"/>
</dbReference>
<organism evidence="1 2">
    <name type="scientific">Flavobacterium rivulicola</name>
    <dbReference type="NCBI Taxonomy" id="2732161"/>
    <lineage>
        <taxon>Bacteria</taxon>
        <taxon>Pseudomonadati</taxon>
        <taxon>Bacteroidota</taxon>
        <taxon>Flavobacteriia</taxon>
        <taxon>Flavobacteriales</taxon>
        <taxon>Flavobacteriaceae</taxon>
        <taxon>Flavobacterium</taxon>
    </lineage>
</organism>
<dbReference type="Proteomes" id="UP000536509">
    <property type="component" value="Unassembled WGS sequence"/>
</dbReference>
<dbReference type="EMBL" id="JABEVX010000013">
    <property type="protein sequence ID" value="NNT73248.1"/>
    <property type="molecule type" value="Genomic_DNA"/>
</dbReference>
<evidence type="ECO:0008006" key="3">
    <source>
        <dbReference type="Google" id="ProtNLM"/>
    </source>
</evidence>
<reference evidence="1 2" key="1">
    <citation type="submission" date="2020-05" db="EMBL/GenBank/DDBJ databases">
        <title>Draft genome of Flavobacterium sp. IMCC34852.</title>
        <authorList>
            <person name="Song J."/>
            <person name="Cho J.-C."/>
        </authorList>
    </citation>
    <scope>NUCLEOTIDE SEQUENCE [LARGE SCALE GENOMIC DNA]</scope>
    <source>
        <strain evidence="1 2">IMCC34852</strain>
    </source>
</reference>
<dbReference type="AlphaFoldDB" id="A0A7Y3W017"/>
<keyword evidence="2" id="KW-1185">Reference proteome</keyword>